<feature type="region of interest" description="Disordered" evidence="4">
    <location>
        <begin position="11"/>
        <end position="50"/>
    </location>
</feature>
<feature type="compositionally biased region" description="Basic residues" evidence="4">
    <location>
        <begin position="739"/>
        <end position="753"/>
    </location>
</feature>
<dbReference type="GO" id="GO:0008270">
    <property type="term" value="F:zinc ion binding"/>
    <property type="evidence" value="ECO:0007669"/>
    <property type="project" value="UniProtKB-KW"/>
</dbReference>
<feature type="compositionally biased region" description="Polar residues" evidence="4">
    <location>
        <begin position="19"/>
        <end position="29"/>
    </location>
</feature>
<feature type="region of interest" description="Disordered" evidence="4">
    <location>
        <begin position="347"/>
        <end position="383"/>
    </location>
</feature>
<keyword evidence="7" id="KW-1185">Reference proteome</keyword>
<dbReference type="InterPro" id="IPR013083">
    <property type="entry name" value="Znf_RING/FYVE/PHD"/>
</dbReference>
<evidence type="ECO:0000313" key="6">
    <source>
        <dbReference type="EMBL" id="MQM14068.1"/>
    </source>
</evidence>
<feature type="region of interest" description="Disordered" evidence="4">
    <location>
        <begin position="511"/>
        <end position="566"/>
    </location>
</feature>
<dbReference type="InterPro" id="IPR001965">
    <property type="entry name" value="Znf_PHD"/>
</dbReference>
<dbReference type="InterPro" id="IPR019786">
    <property type="entry name" value="Zinc_finger_PHD-type_CS"/>
</dbReference>
<evidence type="ECO:0000256" key="3">
    <source>
        <dbReference type="ARBA" id="ARBA00022833"/>
    </source>
</evidence>
<dbReference type="EMBL" id="NMUH01005944">
    <property type="protein sequence ID" value="MQM14068.1"/>
    <property type="molecule type" value="Genomic_DNA"/>
</dbReference>
<keyword evidence="1" id="KW-0479">Metal-binding</keyword>
<dbReference type="InterPro" id="IPR011011">
    <property type="entry name" value="Znf_FYVE_PHD"/>
</dbReference>
<dbReference type="SUPFAM" id="SSF57903">
    <property type="entry name" value="FYVE/PHD zinc finger"/>
    <property type="match status" value="1"/>
</dbReference>
<accession>A0A843X382</accession>
<feature type="domain" description="Zinc finger PHD-type" evidence="5">
    <location>
        <begin position="429"/>
        <end position="474"/>
    </location>
</feature>
<reference evidence="6" key="1">
    <citation type="submission" date="2017-07" db="EMBL/GenBank/DDBJ databases">
        <title>Taro Niue Genome Assembly and Annotation.</title>
        <authorList>
            <person name="Atibalentja N."/>
            <person name="Keating K."/>
            <person name="Fields C.J."/>
        </authorList>
    </citation>
    <scope>NUCLEOTIDE SEQUENCE</scope>
    <source>
        <strain evidence="6">Niue_2</strain>
        <tissue evidence="6">Leaf</tissue>
    </source>
</reference>
<dbReference type="PANTHER" id="PTHR47863:SF4">
    <property type="entry name" value="RING_FYVE_PHD ZINC FINGER SUPERFAMILY PROTEIN"/>
    <property type="match status" value="1"/>
</dbReference>
<dbReference type="PROSITE" id="PS01359">
    <property type="entry name" value="ZF_PHD_1"/>
    <property type="match status" value="1"/>
</dbReference>
<feature type="compositionally biased region" description="Basic and acidic residues" evidence="4">
    <location>
        <begin position="526"/>
        <end position="550"/>
    </location>
</feature>
<dbReference type="AlphaFoldDB" id="A0A843X382"/>
<feature type="region of interest" description="Disordered" evidence="4">
    <location>
        <begin position="716"/>
        <end position="753"/>
    </location>
</feature>
<evidence type="ECO:0000256" key="4">
    <source>
        <dbReference type="SAM" id="MobiDB-lite"/>
    </source>
</evidence>
<gene>
    <name evidence="6" type="ORF">Taro_046995</name>
</gene>
<organism evidence="6 7">
    <name type="scientific">Colocasia esculenta</name>
    <name type="common">Wild taro</name>
    <name type="synonym">Arum esculentum</name>
    <dbReference type="NCBI Taxonomy" id="4460"/>
    <lineage>
        <taxon>Eukaryota</taxon>
        <taxon>Viridiplantae</taxon>
        <taxon>Streptophyta</taxon>
        <taxon>Embryophyta</taxon>
        <taxon>Tracheophyta</taxon>
        <taxon>Spermatophyta</taxon>
        <taxon>Magnoliopsida</taxon>
        <taxon>Liliopsida</taxon>
        <taxon>Araceae</taxon>
        <taxon>Aroideae</taxon>
        <taxon>Colocasieae</taxon>
        <taxon>Colocasia</taxon>
    </lineage>
</organism>
<name>A0A843X382_COLES</name>
<sequence length="753" mass="81438">MEGTSRAALVVFPKGGSSGSHPNPFTSIRTRWRGFPGTPAPPPLPRTSSSSLLPSPLHIPLFPCAYLLPCPRSNASKSESCGLLLLLPDAVGGTGASALCGDRRVELGHRGIGRMQGVRQLHLCGWDRGVVEDPVFGGRTMVRLVLKYLEELADSTLPPPPSPASAAAAPVPGSELLDHRINAASSSESILFHLSQEVGALNGTGNCVSESCSNLLRQVILEKKTALHKTPIDLLKDSMFEHCCEGDLSSNVIRCLVGGNQRNPIMHTDNTDGHVIVAKKLKLDDSHVQQEKLRPAISTESNQGLLLKEATFSHENQLSEQNIRIGQDDNNVCSTRKSSVPQFPVEKDKMPQISSPVKTGNNMQIPAVSSDDGQKVLSDSSSDSEGYYDAAPEFHLGHEVIAAETLKLLNSQNPVNNDSQIGDWTQQRSCVKCDEGGQVLICTGNECPVVVHESCLGFSVGAEKPEEFKCPFCSYLVAASAFHEARKKVSVARKNLSSFLDRGQMGLKKVQLPTSVGESSHAGKSPNRDHPDKVCVNKKGEIDKEPERQNQAKAAVNGDDGNLPGELGNTLIDRNYSAAPSGEAETVNEYYVVSTSQNKEQAVATTISDGHAQHTVPLHKGKSCTDKGTSATTKHLPGEQENACVNKVCHADVGASKIMERDRGSLSHEPLDGCNRLEHAQGTNHLQHMGTDSDTISLLCQEIHVGCEKVRKQDPTIDHDVDQQNSSTIYSEEDFSSNKVKKQKVTRRSKRWL</sequence>
<dbReference type="Proteomes" id="UP000652761">
    <property type="component" value="Unassembled WGS sequence"/>
</dbReference>
<evidence type="ECO:0000256" key="2">
    <source>
        <dbReference type="ARBA" id="ARBA00022771"/>
    </source>
</evidence>
<evidence type="ECO:0000256" key="1">
    <source>
        <dbReference type="ARBA" id="ARBA00022723"/>
    </source>
</evidence>
<evidence type="ECO:0000313" key="7">
    <source>
        <dbReference type="Proteomes" id="UP000652761"/>
    </source>
</evidence>
<proteinExistence type="predicted"/>
<dbReference type="SMART" id="SM00249">
    <property type="entry name" value="PHD"/>
    <property type="match status" value="1"/>
</dbReference>
<dbReference type="OrthoDB" id="608866at2759"/>
<comment type="caution">
    <text evidence="6">The sequence shown here is derived from an EMBL/GenBank/DDBJ whole genome shotgun (WGS) entry which is preliminary data.</text>
</comment>
<dbReference type="Gene3D" id="3.30.40.10">
    <property type="entry name" value="Zinc/RING finger domain, C3HC4 (zinc finger)"/>
    <property type="match status" value="1"/>
</dbReference>
<keyword evidence="3" id="KW-0862">Zinc</keyword>
<dbReference type="PANTHER" id="PTHR47863">
    <property type="entry name" value="RING/FYVE/PHD ZINC FINGER SUPERFAMILY PROTEIN"/>
    <property type="match status" value="1"/>
</dbReference>
<feature type="compositionally biased region" description="Polar residues" evidence="4">
    <location>
        <begin position="352"/>
        <end position="364"/>
    </location>
</feature>
<keyword evidence="2" id="KW-0863">Zinc-finger</keyword>
<protein>
    <recommendedName>
        <fullName evidence="5">Zinc finger PHD-type domain-containing protein</fullName>
    </recommendedName>
</protein>
<evidence type="ECO:0000259" key="5">
    <source>
        <dbReference type="SMART" id="SM00249"/>
    </source>
</evidence>